<dbReference type="PROSITE" id="PS50929">
    <property type="entry name" value="ABC_TM1F"/>
    <property type="match status" value="1"/>
</dbReference>
<keyword evidence="6 7" id="KW-0472">Membrane</keyword>
<dbReference type="AlphaFoldDB" id="A0A8J7KWU5"/>
<dbReference type="GO" id="GO:0005886">
    <property type="term" value="C:plasma membrane"/>
    <property type="evidence" value="ECO:0007669"/>
    <property type="project" value="UniProtKB-SubCell"/>
</dbReference>
<evidence type="ECO:0000256" key="6">
    <source>
        <dbReference type="ARBA" id="ARBA00023136"/>
    </source>
</evidence>
<dbReference type="PROSITE" id="PS50893">
    <property type="entry name" value="ABC_TRANSPORTER_2"/>
    <property type="match status" value="1"/>
</dbReference>
<dbReference type="PROSITE" id="PS00211">
    <property type="entry name" value="ABC_TRANSPORTER_1"/>
    <property type="match status" value="1"/>
</dbReference>
<dbReference type="PANTHER" id="PTHR24221:SF646">
    <property type="entry name" value="HAEMOLYSIN SECRETION ATP-BINDING PROTEIN"/>
    <property type="match status" value="1"/>
</dbReference>
<dbReference type="RefSeq" id="WP_197661141.1">
    <property type="nucleotide sequence ID" value="NZ_JAEAGR010000007.1"/>
</dbReference>
<evidence type="ECO:0000256" key="1">
    <source>
        <dbReference type="ARBA" id="ARBA00004651"/>
    </source>
</evidence>
<dbReference type="Pfam" id="PF00005">
    <property type="entry name" value="ABC_tran"/>
    <property type="match status" value="1"/>
</dbReference>
<feature type="transmembrane region" description="Helical" evidence="7">
    <location>
        <begin position="272"/>
        <end position="289"/>
    </location>
</feature>
<evidence type="ECO:0000256" key="7">
    <source>
        <dbReference type="SAM" id="Phobius"/>
    </source>
</evidence>
<dbReference type="GO" id="GO:0140359">
    <property type="term" value="F:ABC-type transporter activity"/>
    <property type="evidence" value="ECO:0007669"/>
    <property type="project" value="InterPro"/>
</dbReference>
<keyword evidence="3" id="KW-0547">Nucleotide-binding</keyword>
<dbReference type="GO" id="GO:0005524">
    <property type="term" value="F:ATP binding"/>
    <property type="evidence" value="ECO:0007669"/>
    <property type="project" value="UniProtKB-KW"/>
</dbReference>
<gene>
    <name evidence="10" type="ORF">I5677_08445</name>
</gene>
<feature type="domain" description="ABC transmembrane type-1" evidence="9">
    <location>
        <begin position="37"/>
        <end position="335"/>
    </location>
</feature>
<evidence type="ECO:0000256" key="2">
    <source>
        <dbReference type="ARBA" id="ARBA00022692"/>
    </source>
</evidence>
<dbReference type="InterPro" id="IPR039421">
    <property type="entry name" value="Type_1_exporter"/>
</dbReference>
<dbReference type="InterPro" id="IPR036640">
    <property type="entry name" value="ABC1_TM_sf"/>
</dbReference>
<accession>A0A8J7KWU5</accession>
<feature type="transmembrane region" description="Helical" evidence="7">
    <location>
        <begin position="69"/>
        <end position="87"/>
    </location>
</feature>
<dbReference type="InterPro" id="IPR011527">
    <property type="entry name" value="ABC1_TM_dom"/>
</dbReference>
<dbReference type="InterPro" id="IPR003439">
    <property type="entry name" value="ABC_transporter-like_ATP-bd"/>
</dbReference>
<organism evidence="10 11">
    <name type="scientific">Mobilitalea sibirica</name>
    <dbReference type="NCBI Taxonomy" id="1462919"/>
    <lineage>
        <taxon>Bacteria</taxon>
        <taxon>Bacillati</taxon>
        <taxon>Bacillota</taxon>
        <taxon>Clostridia</taxon>
        <taxon>Lachnospirales</taxon>
        <taxon>Lachnospiraceae</taxon>
        <taxon>Mobilitalea</taxon>
    </lineage>
</organism>
<feature type="transmembrane region" description="Helical" evidence="7">
    <location>
        <begin position="154"/>
        <end position="173"/>
    </location>
</feature>
<dbReference type="EMBL" id="JAEAGR010000007">
    <property type="protein sequence ID" value="MBH1940917.1"/>
    <property type="molecule type" value="Genomic_DNA"/>
</dbReference>
<feature type="transmembrane region" description="Helical" evidence="7">
    <location>
        <begin position="28"/>
        <end position="49"/>
    </location>
</feature>
<evidence type="ECO:0000256" key="3">
    <source>
        <dbReference type="ARBA" id="ARBA00022741"/>
    </source>
</evidence>
<dbReference type="Gene3D" id="1.20.1560.10">
    <property type="entry name" value="ABC transporter type 1, transmembrane domain"/>
    <property type="match status" value="1"/>
</dbReference>
<keyword evidence="4 10" id="KW-0067">ATP-binding</keyword>
<dbReference type="PANTHER" id="PTHR24221">
    <property type="entry name" value="ATP-BINDING CASSETTE SUB-FAMILY B"/>
    <property type="match status" value="1"/>
</dbReference>
<dbReference type="SUPFAM" id="SSF52540">
    <property type="entry name" value="P-loop containing nucleoside triphosphate hydrolases"/>
    <property type="match status" value="1"/>
</dbReference>
<evidence type="ECO:0000259" key="9">
    <source>
        <dbReference type="PROSITE" id="PS50929"/>
    </source>
</evidence>
<dbReference type="SUPFAM" id="SSF90123">
    <property type="entry name" value="ABC transporter transmembrane region"/>
    <property type="match status" value="1"/>
</dbReference>
<dbReference type="Proteomes" id="UP000623269">
    <property type="component" value="Unassembled WGS sequence"/>
</dbReference>
<feature type="domain" description="ABC transporter" evidence="8">
    <location>
        <begin position="372"/>
        <end position="609"/>
    </location>
</feature>
<dbReference type="SMART" id="SM00382">
    <property type="entry name" value="AAA"/>
    <property type="match status" value="1"/>
</dbReference>
<comment type="subcellular location">
    <subcellularLocation>
        <location evidence="1">Cell membrane</location>
        <topology evidence="1">Multi-pass membrane protein</topology>
    </subcellularLocation>
</comment>
<dbReference type="GO" id="GO:0016887">
    <property type="term" value="F:ATP hydrolysis activity"/>
    <property type="evidence" value="ECO:0007669"/>
    <property type="project" value="InterPro"/>
</dbReference>
<dbReference type="InterPro" id="IPR027417">
    <property type="entry name" value="P-loop_NTPase"/>
</dbReference>
<proteinExistence type="predicted"/>
<reference evidence="10" key="1">
    <citation type="submission" date="2020-12" db="EMBL/GenBank/DDBJ databases">
        <title>M. sibirica DSM 26468T genome.</title>
        <authorList>
            <person name="Thieme N."/>
            <person name="Rettenmaier R."/>
            <person name="Zverlov V."/>
            <person name="Liebl W."/>
        </authorList>
    </citation>
    <scope>NUCLEOTIDE SEQUENCE</scope>
    <source>
        <strain evidence="10">DSM 26468</strain>
    </source>
</reference>
<name>A0A8J7KWU5_9FIRM</name>
<evidence type="ECO:0000256" key="5">
    <source>
        <dbReference type="ARBA" id="ARBA00022989"/>
    </source>
</evidence>
<keyword evidence="2 7" id="KW-0812">Transmembrane</keyword>
<dbReference type="Gene3D" id="3.40.50.300">
    <property type="entry name" value="P-loop containing nucleotide triphosphate hydrolases"/>
    <property type="match status" value="1"/>
</dbReference>
<evidence type="ECO:0000259" key="8">
    <source>
        <dbReference type="PROSITE" id="PS50893"/>
    </source>
</evidence>
<evidence type="ECO:0000256" key="4">
    <source>
        <dbReference type="ARBA" id="ARBA00022840"/>
    </source>
</evidence>
<evidence type="ECO:0000313" key="10">
    <source>
        <dbReference type="EMBL" id="MBH1940917.1"/>
    </source>
</evidence>
<keyword evidence="11" id="KW-1185">Reference proteome</keyword>
<keyword evidence="5 7" id="KW-1133">Transmembrane helix</keyword>
<dbReference type="GO" id="GO:0034040">
    <property type="term" value="F:ATPase-coupled lipid transmembrane transporter activity"/>
    <property type="evidence" value="ECO:0007669"/>
    <property type="project" value="TreeGrafter"/>
</dbReference>
<feature type="transmembrane region" description="Helical" evidence="7">
    <location>
        <begin position="185"/>
        <end position="206"/>
    </location>
</feature>
<comment type="caution">
    <text evidence="10">The sequence shown here is derived from an EMBL/GenBank/DDBJ whole genome shotgun (WGS) entry which is preliminary data.</text>
</comment>
<dbReference type="InterPro" id="IPR017871">
    <property type="entry name" value="ABC_transporter-like_CS"/>
</dbReference>
<protein>
    <submittedName>
        <fullName evidence="10">ABC transporter ATP-binding protein</fullName>
    </submittedName>
</protein>
<evidence type="ECO:0000313" key="11">
    <source>
        <dbReference type="Proteomes" id="UP000623269"/>
    </source>
</evidence>
<dbReference type="InterPro" id="IPR003593">
    <property type="entry name" value="AAA+_ATPase"/>
</dbReference>
<sequence>MEHKNEKQNTISTVFKVIKLVKKLKPDYLPFLLITKLIAAGQPFVNIYLGSIILDMIVDRNSVNEIMQYVYVMVGLNFILTLSRWGLEFLTGVFRRIITERTSQMISEKSLSLDYELLEKKETLAMIHKAEAGMNSHGDIGTFCDLLGRLIERIFKIFCSIGLLAGLFIPVKAGKLSGLAGFMNAGYSGLSLLIIIAFTLLAAFYLNRWTGKQEQKSFEDNVESNRRFGYFYNFVWNYALGKDIRLYRMDDMIMDEIDQDHKRMETVSNKMTNSYNISSIISNLIVIVFEVASYIYVGLKTILGLISIGSVLRYISALREFRDGLGGLLDIYVNIGIRSRYLAYFSDFMELENQKHKGTLPIEKRYGNRYEIEFRDVSFHYPNNSEMVLSHVNIKLRVGQKMAVVGKNGAGKTTFIKLLCRLYEPTEGEILLNGINIKEYDYNEYMRLFSIVFQDFQLFSFSLAENVAASLEYNKNRIEHSLEKAGFGERLKDMPGGIDTNIYQMRENGVEISGGEAQKIAIARALYKNSPFVVLDEPTSALDPVSEYDIYKRFDELVKDKTAIYISHRMSSCRFCDHIVVFDEGTIVQDGSHDELLKDAENLYHQLWTAQAQYYA</sequence>